<proteinExistence type="predicted"/>
<dbReference type="RefSeq" id="WP_357807914.1">
    <property type="nucleotide sequence ID" value="NZ_JBEYBM010000020.1"/>
</dbReference>
<protein>
    <submittedName>
        <fullName evidence="1">Uncharacterized protein</fullName>
    </submittedName>
</protein>
<sequence length="146" mass="16268">MAANGAEAMGQAGHDDAIHIVEQGRTHLENLVEQDGEQGYTVHDIAWPAVCDGIDYHRARHDASQRGSLRARRFRLSLYTNFTLAEEKLPLDVHHAHDFRQLCSFRPHLQRHQGSFMEQSASDCAFCTPSGGSSDHCEHATHRPAG</sequence>
<accession>A0ABV2XKK7</accession>
<evidence type="ECO:0000313" key="1">
    <source>
        <dbReference type="EMBL" id="MEU2126437.1"/>
    </source>
</evidence>
<name>A0ABV2XKK7_9NOCA</name>
<gene>
    <name evidence="1" type="ORF">ABZ507_31980</name>
</gene>
<evidence type="ECO:0000313" key="2">
    <source>
        <dbReference type="Proteomes" id="UP001550535"/>
    </source>
</evidence>
<organism evidence="1 2">
    <name type="scientific">Nocardia niwae</name>
    <dbReference type="NCBI Taxonomy" id="626084"/>
    <lineage>
        <taxon>Bacteria</taxon>
        <taxon>Bacillati</taxon>
        <taxon>Actinomycetota</taxon>
        <taxon>Actinomycetes</taxon>
        <taxon>Mycobacteriales</taxon>
        <taxon>Nocardiaceae</taxon>
        <taxon>Nocardia</taxon>
    </lineage>
</organism>
<comment type="caution">
    <text evidence="1">The sequence shown here is derived from an EMBL/GenBank/DDBJ whole genome shotgun (WGS) entry which is preliminary data.</text>
</comment>
<reference evidence="1 2" key="1">
    <citation type="submission" date="2024-06" db="EMBL/GenBank/DDBJ databases">
        <title>The Natural Products Discovery Center: Release of the First 8490 Sequenced Strains for Exploring Actinobacteria Biosynthetic Diversity.</title>
        <authorList>
            <person name="Kalkreuter E."/>
            <person name="Kautsar S.A."/>
            <person name="Yang D."/>
            <person name="Bader C.D."/>
            <person name="Teijaro C.N."/>
            <person name="Fluegel L."/>
            <person name="Davis C.M."/>
            <person name="Simpson J.R."/>
            <person name="Lauterbach L."/>
            <person name="Steele A.D."/>
            <person name="Gui C."/>
            <person name="Meng S."/>
            <person name="Li G."/>
            <person name="Viehrig K."/>
            <person name="Ye F."/>
            <person name="Su P."/>
            <person name="Kiefer A.F."/>
            <person name="Nichols A."/>
            <person name="Cepeda A.J."/>
            <person name="Yan W."/>
            <person name="Fan B."/>
            <person name="Jiang Y."/>
            <person name="Adhikari A."/>
            <person name="Zheng C.-J."/>
            <person name="Schuster L."/>
            <person name="Cowan T.M."/>
            <person name="Smanski M.J."/>
            <person name="Chevrette M.G."/>
            <person name="De Carvalho L.P.S."/>
            <person name="Shen B."/>
        </authorList>
    </citation>
    <scope>NUCLEOTIDE SEQUENCE [LARGE SCALE GENOMIC DNA]</scope>
    <source>
        <strain evidence="1 2">NPDC019434</strain>
    </source>
</reference>
<dbReference type="EMBL" id="JBEYBR010000142">
    <property type="protein sequence ID" value="MEU2126437.1"/>
    <property type="molecule type" value="Genomic_DNA"/>
</dbReference>
<keyword evidence="2" id="KW-1185">Reference proteome</keyword>
<dbReference type="Proteomes" id="UP001550535">
    <property type="component" value="Unassembled WGS sequence"/>
</dbReference>